<name>A0AAU3I9F4_9ACTN</name>
<gene>
    <name evidence="1" type="ORF">OG699_37720</name>
</gene>
<evidence type="ECO:0008006" key="2">
    <source>
        <dbReference type="Google" id="ProtNLM"/>
    </source>
</evidence>
<evidence type="ECO:0000313" key="1">
    <source>
        <dbReference type="EMBL" id="WTZ13202.1"/>
    </source>
</evidence>
<organism evidence="1">
    <name type="scientific">Streptomyces sp. NBC_01393</name>
    <dbReference type="NCBI Taxonomy" id="2903851"/>
    <lineage>
        <taxon>Bacteria</taxon>
        <taxon>Bacillati</taxon>
        <taxon>Actinomycetota</taxon>
        <taxon>Actinomycetes</taxon>
        <taxon>Kitasatosporales</taxon>
        <taxon>Streptomycetaceae</taxon>
        <taxon>Streptomyces</taxon>
    </lineage>
</organism>
<dbReference type="AlphaFoldDB" id="A0AAU3I9F4"/>
<reference evidence="1" key="1">
    <citation type="submission" date="2022-10" db="EMBL/GenBank/DDBJ databases">
        <title>The complete genomes of actinobacterial strains from the NBC collection.</title>
        <authorList>
            <person name="Joergensen T.S."/>
            <person name="Alvarez Arevalo M."/>
            <person name="Sterndorff E.B."/>
            <person name="Faurdal D."/>
            <person name="Vuksanovic O."/>
            <person name="Mourched A.-S."/>
            <person name="Charusanti P."/>
            <person name="Shaw S."/>
            <person name="Blin K."/>
            <person name="Weber T."/>
        </authorList>
    </citation>
    <scope>NUCLEOTIDE SEQUENCE</scope>
    <source>
        <strain evidence="1">NBC_01393</strain>
    </source>
</reference>
<protein>
    <recommendedName>
        <fullName evidence="2">DUF1902 domain-containing protein</fullName>
    </recommendedName>
</protein>
<accession>A0AAU3I9F4</accession>
<sequence>MSMGNFEWVEFGYEVDITTDDFPKARTLDDLDKVATDQISKALAADIEEARLNTGEASSYVHLYQQEN</sequence>
<dbReference type="EMBL" id="CP109546">
    <property type="protein sequence ID" value="WTZ13202.1"/>
    <property type="molecule type" value="Genomic_DNA"/>
</dbReference>
<proteinExistence type="predicted"/>